<protein>
    <recommendedName>
        <fullName evidence="2">Phosphatidic acid phosphatase type 2/haloperoxidase domain-containing protein</fullName>
    </recommendedName>
</protein>
<dbReference type="RefSeq" id="WP_021688925.1">
    <property type="nucleotide sequence ID" value="NZ_CP034179.1"/>
</dbReference>
<feature type="transmembrane region" description="Helical" evidence="1">
    <location>
        <begin position="82"/>
        <end position="102"/>
    </location>
</feature>
<reference evidence="3 4" key="1">
    <citation type="submission" date="2013-09" db="EMBL/GenBank/DDBJ databases">
        <title>Whole genome shotgun sequence of Novosphingobium tardaugens NBRC 16725.</title>
        <authorList>
            <person name="Isaki S."/>
            <person name="Hosoyama A."/>
            <person name="Tsuchikane K."/>
            <person name="Katsumata H."/>
            <person name="Ando Y."/>
            <person name="Yamazaki S."/>
            <person name="Fujita N."/>
        </authorList>
    </citation>
    <scope>NUCLEOTIDE SEQUENCE [LARGE SCALE GENOMIC DNA]</scope>
    <source>
        <strain evidence="3 4">NBRC 16725</strain>
    </source>
</reference>
<dbReference type="EMBL" id="BASZ01000002">
    <property type="protein sequence ID" value="GAD48018.1"/>
    <property type="molecule type" value="Genomic_DNA"/>
</dbReference>
<evidence type="ECO:0000259" key="2">
    <source>
        <dbReference type="SMART" id="SM00014"/>
    </source>
</evidence>
<keyword evidence="1" id="KW-1133">Transmembrane helix</keyword>
<name>U2ZZR3_9SPHN</name>
<dbReference type="eggNOG" id="COG0671">
    <property type="taxonomic scope" value="Bacteria"/>
</dbReference>
<feature type="transmembrane region" description="Helical" evidence="1">
    <location>
        <begin position="55"/>
        <end position="75"/>
    </location>
</feature>
<accession>U2ZZR3</accession>
<evidence type="ECO:0000256" key="1">
    <source>
        <dbReference type="SAM" id="Phobius"/>
    </source>
</evidence>
<organism evidence="3 4">
    <name type="scientific">Caenibius tardaugens NBRC 16725</name>
    <dbReference type="NCBI Taxonomy" id="1219035"/>
    <lineage>
        <taxon>Bacteria</taxon>
        <taxon>Pseudomonadati</taxon>
        <taxon>Pseudomonadota</taxon>
        <taxon>Alphaproteobacteria</taxon>
        <taxon>Sphingomonadales</taxon>
        <taxon>Erythrobacteraceae</taxon>
        <taxon>Caenibius</taxon>
    </lineage>
</organism>
<dbReference type="CDD" id="cd03392">
    <property type="entry name" value="PAP2_like_2"/>
    <property type="match status" value="1"/>
</dbReference>
<keyword evidence="1" id="KW-0812">Transmembrane</keyword>
<feature type="transmembrane region" description="Helical" evidence="1">
    <location>
        <begin position="179"/>
        <end position="197"/>
    </location>
</feature>
<feature type="transmembrane region" description="Helical" evidence="1">
    <location>
        <begin position="122"/>
        <end position="141"/>
    </location>
</feature>
<dbReference type="InterPro" id="IPR000326">
    <property type="entry name" value="PAP2/HPO"/>
</dbReference>
<dbReference type="SMART" id="SM00014">
    <property type="entry name" value="acidPPc"/>
    <property type="match status" value="1"/>
</dbReference>
<keyword evidence="1" id="KW-0472">Membrane</keyword>
<evidence type="ECO:0000313" key="4">
    <source>
        <dbReference type="Proteomes" id="UP000016568"/>
    </source>
</evidence>
<gene>
    <name evidence="3" type="ORF">NT2_02_01010</name>
</gene>
<feature type="transmembrane region" description="Helical" evidence="1">
    <location>
        <begin position="153"/>
        <end position="173"/>
    </location>
</feature>
<dbReference type="PANTHER" id="PTHR14969:SF13">
    <property type="entry name" value="AT30094P"/>
    <property type="match status" value="1"/>
</dbReference>
<dbReference type="Gene3D" id="1.20.144.10">
    <property type="entry name" value="Phosphatidic acid phosphatase type 2/haloperoxidase"/>
    <property type="match status" value="2"/>
</dbReference>
<proteinExistence type="predicted"/>
<dbReference type="InterPro" id="IPR036938">
    <property type="entry name" value="PAP2/HPO_sf"/>
</dbReference>
<dbReference type="AlphaFoldDB" id="U2ZZR3"/>
<dbReference type="Pfam" id="PF01569">
    <property type="entry name" value="PAP2"/>
    <property type="match status" value="1"/>
</dbReference>
<sequence>MRLGIVCWAGLVLIAWLTASGHIARFDEQGLLYWRDANGNVAPAMHEWVRDLTSLGGVFLRNLFALCAVVALLVLSRGREAIWLAITVIGGWLTNSAIKYLVDRPRPSLVSHLTEASGPSFPSGHSFNAAVVALAIAFAFNASITSRPLRATLLTLAIVLSMAVAWSRVWLGVHYPSDVIAGWLGGAGWVLIASILLQPNRLNLRRRLP</sequence>
<dbReference type="SUPFAM" id="SSF48317">
    <property type="entry name" value="Acid phosphatase/Vanadium-dependent haloperoxidase"/>
    <property type="match status" value="1"/>
</dbReference>
<feature type="domain" description="Phosphatidic acid phosphatase type 2/haloperoxidase" evidence="2">
    <location>
        <begin position="81"/>
        <end position="194"/>
    </location>
</feature>
<keyword evidence="4" id="KW-1185">Reference proteome</keyword>
<comment type="caution">
    <text evidence="3">The sequence shown here is derived from an EMBL/GenBank/DDBJ whole genome shotgun (WGS) entry which is preliminary data.</text>
</comment>
<dbReference type="Proteomes" id="UP000016568">
    <property type="component" value="Unassembled WGS sequence"/>
</dbReference>
<evidence type="ECO:0000313" key="3">
    <source>
        <dbReference type="EMBL" id="GAD48018.1"/>
    </source>
</evidence>
<dbReference type="PANTHER" id="PTHR14969">
    <property type="entry name" value="SPHINGOSINE-1-PHOSPHATE PHOSPHOHYDROLASE"/>
    <property type="match status" value="1"/>
</dbReference>